<evidence type="ECO:0000313" key="4">
    <source>
        <dbReference type="EMBL" id="MFC3606346.1"/>
    </source>
</evidence>
<dbReference type="PANTHER" id="PTHR40841:SF2">
    <property type="entry name" value="SIDEROPHORE-DEGRADING ESTERASE (EUROFUNG)"/>
    <property type="match status" value="1"/>
</dbReference>
<dbReference type="EMBL" id="JBHRXZ010000002">
    <property type="protein sequence ID" value="MFC3606346.1"/>
    <property type="molecule type" value="Genomic_DNA"/>
</dbReference>
<gene>
    <name evidence="4" type="ORF">ACFOMF_00915</name>
</gene>
<accession>A0ABV7T0B6</accession>
<dbReference type="GO" id="GO:0016787">
    <property type="term" value="F:hydrolase activity"/>
    <property type="evidence" value="ECO:0007669"/>
    <property type="project" value="UniProtKB-KW"/>
</dbReference>
<evidence type="ECO:0000256" key="2">
    <source>
        <dbReference type="ARBA" id="ARBA00022801"/>
    </source>
</evidence>
<dbReference type="Gene3D" id="3.40.50.1820">
    <property type="entry name" value="alpha/beta hydrolase"/>
    <property type="match status" value="1"/>
</dbReference>
<dbReference type="Pfam" id="PF00756">
    <property type="entry name" value="Esterase"/>
    <property type="match status" value="1"/>
</dbReference>
<keyword evidence="5" id="KW-1185">Reference proteome</keyword>
<keyword evidence="2 4" id="KW-0378">Hydrolase</keyword>
<feature type="chain" id="PRO_5045219794" evidence="3">
    <location>
        <begin position="18"/>
        <end position="303"/>
    </location>
</feature>
<keyword evidence="3" id="KW-0732">Signal</keyword>
<dbReference type="PANTHER" id="PTHR40841">
    <property type="entry name" value="SIDEROPHORE TRIACETYLFUSARININE C ESTERASE"/>
    <property type="match status" value="1"/>
</dbReference>
<dbReference type="InterPro" id="IPR029058">
    <property type="entry name" value="AB_hydrolase_fold"/>
</dbReference>
<dbReference type="Proteomes" id="UP001595630">
    <property type="component" value="Unassembled WGS sequence"/>
</dbReference>
<dbReference type="RefSeq" id="WP_386360319.1">
    <property type="nucleotide sequence ID" value="NZ_JBHRXZ010000002.1"/>
</dbReference>
<dbReference type="InterPro" id="IPR052558">
    <property type="entry name" value="Siderophore_Hydrolase_D"/>
</dbReference>
<sequence length="303" mass="33552">MKTLLLLAALLPLTAPAKPDLTQKVGPTLADSGSAYYRFERFELDSADGRRHYRIDLAVPRRAAPVAGYPVLYLLDGNAALAALEEDWLEEMDERGPPLLVMLGYATDLRFDVEARVYDYTPAPQPGQPLLEDDERRRPAGGAAQFLELIETRIKPQVEARQPVDRRRQGLWGHSYGGAFVLDTLFTRPQAFQSYIAASPSLWWQSGLLLQIEQRLPTDTAARLLILRGGDEARPRAADDMPSARAKAMAAVPADAAPQMAARLSAYPRMRVEYRELAGLGHGPMLPASILPALRLITEENDR</sequence>
<evidence type="ECO:0000256" key="3">
    <source>
        <dbReference type="SAM" id="SignalP"/>
    </source>
</evidence>
<name>A0ABV7T0B6_9GAMM</name>
<feature type="signal peptide" evidence="3">
    <location>
        <begin position="1"/>
        <end position="17"/>
    </location>
</feature>
<evidence type="ECO:0000256" key="1">
    <source>
        <dbReference type="ARBA" id="ARBA00005622"/>
    </source>
</evidence>
<organism evidence="4 5">
    <name type="scientific">Stutzerimonas tarimensis</name>
    <dbReference type="NCBI Taxonomy" id="1507735"/>
    <lineage>
        <taxon>Bacteria</taxon>
        <taxon>Pseudomonadati</taxon>
        <taxon>Pseudomonadota</taxon>
        <taxon>Gammaproteobacteria</taxon>
        <taxon>Pseudomonadales</taxon>
        <taxon>Pseudomonadaceae</taxon>
        <taxon>Stutzerimonas</taxon>
    </lineage>
</organism>
<evidence type="ECO:0000313" key="5">
    <source>
        <dbReference type="Proteomes" id="UP001595630"/>
    </source>
</evidence>
<comment type="similarity">
    <text evidence="1">Belongs to the esterase D family.</text>
</comment>
<dbReference type="InterPro" id="IPR000801">
    <property type="entry name" value="Esterase-like"/>
</dbReference>
<dbReference type="SUPFAM" id="SSF53474">
    <property type="entry name" value="alpha/beta-Hydrolases"/>
    <property type="match status" value="1"/>
</dbReference>
<proteinExistence type="inferred from homology"/>
<comment type="caution">
    <text evidence="4">The sequence shown here is derived from an EMBL/GenBank/DDBJ whole genome shotgun (WGS) entry which is preliminary data.</text>
</comment>
<reference evidence="5" key="1">
    <citation type="journal article" date="2019" name="Int. J. Syst. Evol. Microbiol.">
        <title>The Global Catalogue of Microorganisms (GCM) 10K type strain sequencing project: providing services to taxonomists for standard genome sequencing and annotation.</title>
        <authorList>
            <consortium name="The Broad Institute Genomics Platform"/>
            <consortium name="The Broad Institute Genome Sequencing Center for Infectious Disease"/>
            <person name="Wu L."/>
            <person name="Ma J."/>
        </authorList>
    </citation>
    <scope>NUCLEOTIDE SEQUENCE [LARGE SCALE GENOMIC DNA]</scope>
    <source>
        <strain evidence="5">KCTC 42447</strain>
    </source>
</reference>
<protein>
    <submittedName>
        <fullName evidence="4">Alpha/beta hydrolase</fullName>
    </submittedName>
</protein>